<evidence type="ECO:0000256" key="4">
    <source>
        <dbReference type="SAM" id="MobiDB-lite"/>
    </source>
</evidence>
<feature type="compositionally biased region" description="Basic and acidic residues" evidence="4">
    <location>
        <begin position="541"/>
        <end position="552"/>
    </location>
</feature>
<feature type="compositionally biased region" description="Polar residues" evidence="4">
    <location>
        <begin position="566"/>
        <end position="584"/>
    </location>
</feature>
<keyword evidence="1" id="KW-0677">Repeat</keyword>
<accession>A0ABR2KQK9</accession>
<evidence type="ECO:0000256" key="2">
    <source>
        <dbReference type="ARBA" id="ARBA00023043"/>
    </source>
</evidence>
<feature type="repeat" description="ANK" evidence="3">
    <location>
        <begin position="232"/>
        <end position="264"/>
    </location>
</feature>
<sequence>MAHLLFFGNFNKNRCIIPNDLVEPILGAILEDDSEKLAELVSNLDDINSTLILTDKRLPDVISQQPTILSLCCFFKSIQCLNLLLNMNADPLVEDRFNRTCIHFTAAGGSLEIMRTLDQNLIFNKKDSIDANNSNNTNNNSGNNDNSSDYSSDDDYSDNTNQNNFLPNNLFNNIFFFPNQIIRQKNTSRNPYNQPDLNGLTPMHYGAMFGRLDIIRYLWTKGVKFDKFKDNRGNKPIHLACLYGHTDTVKFFIQNGEKVQSKSPNKLQPIHYACIGGYVSTIEYLISQDADINAMANSKTPIFYAARYGSLEAVKLLVKHGAKFKFKRRKTSPIVEAALGGHADIVNYFLKQGCDPNVYTSSGMTPLIASIAGNNADIVKLLIKYGAKFSYGNTRRGSGREKNIISYEQKTKNQLFKEIVQINNFSEWDCNDPLIMASRKANVEIFAPILQQIDIGLFIQEDEEISQKKKAINLCLLKLFKKDRRRNRYSQISFKSNKDKSQKIIYQTSSDSEDDDINDTSNTKRQIIENEENNDNSNMKENNENQTKKEVNDTVQKGKSKDTKNIILNASDNDSNENTNIRIVNNSDDDDEYDYNDDQKVYRKVVSLGHSSYADLIENDLFFNPHYGKRYQLCLNAIKSGSIQFLELLICNKLYPLDATELYSTATIICNKDIIKCMLKNDLPFNKTNEDLKKFILNMGSIEILQEFLKKGLQFTYDKDIKFISNVFRTYNPDFLAFVLDNIFIKSNIDEKQQLKPKKTKTNFKDSFHSLFCLYDLASDDQIYDLVNIFLENSFHAHRYSNFLNRESDEIDSLNGRDPFLSQTTRKELQQKIDEKMMIMLNILLERGHKFNPEGRMFSIPSSAHSEEIQCLFNLLKEIDKRSIPNELNFRNMKLYNLRPIFNNDIRKHKEFIDFLFAHNFSLKLKPDDQRYIQKRHLDEIDKVLTNSIQIGYYKKIISQSLDDEFIHNPLLTIKQLFDRVDGNDGDDNNKNDENENIVDQEEEEERKSYIDLIWFLLRKDTPINNHSLRMIEKAANLNHDIELASLAFKNYYNPDKSVENGHKTPLELACKRGYLEIVKDLVARGFDINESGHHDYTSPLMFAKISKNDDLIKYLESINAKPPKLNQECSVDLHKKYNQFSFFLPDFFFL</sequence>
<dbReference type="EMBL" id="JAPFFF010000003">
    <property type="protein sequence ID" value="KAK8893410.1"/>
    <property type="molecule type" value="Genomic_DNA"/>
</dbReference>
<dbReference type="Proteomes" id="UP001470230">
    <property type="component" value="Unassembled WGS sequence"/>
</dbReference>
<feature type="compositionally biased region" description="Acidic residues" evidence="4">
    <location>
        <begin position="995"/>
        <end position="1004"/>
    </location>
</feature>
<feature type="region of interest" description="Disordered" evidence="4">
    <location>
        <begin position="983"/>
        <end position="1004"/>
    </location>
</feature>
<reference evidence="5 6" key="1">
    <citation type="submission" date="2024-04" db="EMBL/GenBank/DDBJ databases">
        <title>Tritrichomonas musculus Genome.</title>
        <authorList>
            <person name="Alves-Ferreira E."/>
            <person name="Grigg M."/>
            <person name="Lorenzi H."/>
            <person name="Galac M."/>
        </authorList>
    </citation>
    <scope>NUCLEOTIDE SEQUENCE [LARGE SCALE GENOMIC DNA]</scope>
    <source>
        <strain evidence="5 6">EAF2021</strain>
    </source>
</reference>
<dbReference type="PANTHER" id="PTHR24126">
    <property type="entry name" value="ANKYRIN REPEAT, PH AND SEC7 DOMAIN CONTAINING PROTEIN SECG-RELATED"/>
    <property type="match status" value="1"/>
</dbReference>
<feature type="repeat" description="ANK" evidence="3">
    <location>
        <begin position="362"/>
        <end position="394"/>
    </location>
</feature>
<feature type="repeat" description="ANK" evidence="3">
    <location>
        <begin position="198"/>
        <end position="230"/>
    </location>
</feature>
<proteinExistence type="predicted"/>
<feature type="repeat" description="ANK" evidence="3">
    <location>
        <begin position="329"/>
        <end position="361"/>
    </location>
</feature>
<feature type="region of interest" description="Disordered" evidence="4">
    <location>
        <begin position="128"/>
        <end position="158"/>
    </location>
</feature>
<evidence type="ECO:0000313" key="5">
    <source>
        <dbReference type="EMBL" id="KAK8893410.1"/>
    </source>
</evidence>
<dbReference type="Pfam" id="PF13606">
    <property type="entry name" value="Ank_3"/>
    <property type="match status" value="1"/>
</dbReference>
<keyword evidence="6" id="KW-1185">Reference proteome</keyword>
<feature type="compositionally biased region" description="Low complexity" evidence="4">
    <location>
        <begin position="130"/>
        <end position="150"/>
    </location>
</feature>
<evidence type="ECO:0000313" key="6">
    <source>
        <dbReference type="Proteomes" id="UP001470230"/>
    </source>
</evidence>
<comment type="caution">
    <text evidence="5">The sequence shown here is derived from an EMBL/GenBank/DDBJ whole genome shotgun (WGS) entry which is preliminary data.</text>
</comment>
<dbReference type="InterPro" id="IPR002110">
    <property type="entry name" value="Ankyrin_rpt"/>
</dbReference>
<feature type="region of interest" description="Disordered" evidence="4">
    <location>
        <begin position="500"/>
        <end position="594"/>
    </location>
</feature>
<dbReference type="PROSITE" id="PS50088">
    <property type="entry name" value="ANK_REPEAT"/>
    <property type="match status" value="7"/>
</dbReference>
<evidence type="ECO:0000256" key="3">
    <source>
        <dbReference type="PROSITE-ProRule" id="PRU00023"/>
    </source>
</evidence>
<dbReference type="SMART" id="SM00248">
    <property type="entry name" value="ANK"/>
    <property type="match status" value="12"/>
</dbReference>
<keyword evidence="2 3" id="KW-0040">ANK repeat</keyword>
<dbReference type="Gene3D" id="1.25.40.20">
    <property type="entry name" value="Ankyrin repeat-containing domain"/>
    <property type="match status" value="4"/>
</dbReference>
<dbReference type="InterPro" id="IPR036770">
    <property type="entry name" value="Ankyrin_rpt-contain_sf"/>
</dbReference>
<organism evidence="5 6">
    <name type="scientific">Tritrichomonas musculus</name>
    <dbReference type="NCBI Taxonomy" id="1915356"/>
    <lineage>
        <taxon>Eukaryota</taxon>
        <taxon>Metamonada</taxon>
        <taxon>Parabasalia</taxon>
        <taxon>Tritrichomonadida</taxon>
        <taxon>Tritrichomonadidae</taxon>
        <taxon>Tritrichomonas</taxon>
    </lineage>
</organism>
<evidence type="ECO:0000256" key="1">
    <source>
        <dbReference type="ARBA" id="ARBA00022737"/>
    </source>
</evidence>
<name>A0ABR2KQK9_9EUKA</name>
<dbReference type="Pfam" id="PF00023">
    <property type="entry name" value="Ank"/>
    <property type="match status" value="1"/>
</dbReference>
<feature type="repeat" description="ANK" evidence="3">
    <location>
        <begin position="1062"/>
        <end position="1094"/>
    </location>
</feature>
<gene>
    <name evidence="5" type="ORF">M9Y10_021830</name>
</gene>
<feature type="repeat" description="ANK" evidence="3">
    <location>
        <begin position="265"/>
        <end position="297"/>
    </location>
</feature>
<dbReference type="PROSITE" id="PS50297">
    <property type="entry name" value="ANK_REP_REGION"/>
    <property type="match status" value="6"/>
</dbReference>
<feature type="compositionally biased region" description="Basic and acidic residues" evidence="4">
    <location>
        <begin position="983"/>
        <end position="994"/>
    </location>
</feature>
<protein>
    <recommendedName>
        <fullName evidence="7">DUF3447 domain-containing protein</fullName>
    </recommendedName>
</protein>
<evidence type="ECO:0008006" key="7">
    <source>
        <dbReference type="Google" id="ProtNLM"/>
    </source>
</evidence>
<dbReference type="SUPFAM" id="SSF48403">
    <property type="entry name" value="Ankyrin repeat"/>
    <property type="match status" value="3"/>
</dbReference>
<dbReference type="Pfam" id="PF12796">
    <property type="entry name" value="Ank_2"/>
    <property type="match status" value="2"/>
</dbReference>
<dbReference type="PANTHER" id="PTHR24126:SF14">
    <property type="entry name" value="ANK_REP_REGION DOMAIN-CONTAINING PROTEIN"/>
    <property type="match status" value="1"/>
</dbReference>
<feature type="repeat" description="ANK" evidence="3">
    <location>
        <begin position="297"/>
        <end position="329"/>
    </location>
</feature>